<dbReference type="Proteomes" id="UP000199427">
    <property type="component" value="Unassembled WGS sequence"/>
</dbReference>
<dbReference type="AlphaFoldDB" id="A0A1H9ECC9"/>
<dbReference type="STRING" id="571933.SAMN05216362_1098"/>
<dbReference type="InterPro" id="IPR036249">
    <property type="entry name" value="Thioredoxin-like_sf"/>
</dbReference>
<dbReference type="PANTHER" id="PTHR33558">
    <property type="entry name" value="GLUTAREDOXIN-LIKE PROTEIN C5ORF63 HOMOLOG"/>
    <property type="match status" value="1"/>
</dbReference>
<accession>A0A1H9ECC9</accession>
<dbReference type="Pfam" id="PF05768">
    <property type="entry name" value="Glrx-like"/>
    <property type="match status" value="1"/>
</dbReference>
<protein>
    <submittedName>
        <fullName evidence="1">Glutaredoxin</fullName>
    </submittedName>
</protein>
<dbReference type="InterPro" id="IPR008554">
    <property type="entry name" value="Glutaredoxin-like"/>
</dbReference>
<dbReference type="PROSITE" id="PS51354">
    <property type="entry name" value="GLUTAREDOXIN_2"/>
    <property type="match status" value="1"/>
</dbReference>
<evidence type="ECO:0000313" key="2">
    <source>
        <dbReference type="Proteomes" id="UP000199427"/>
    </source>
</evidence>
<keyword evidence="2" id="KW-1185">Reference proteome</keyword>
<sequence>MMNQVHFYTKTSCKLCDDAKAMLDTYQLMYDFEIIEHNIEEDEQLLEKYFLTIPVIKINHKELDAAELNMATLDDFLSENLPR</sequence>
<dbReference type="Gene3D" id="3.40.30.10">
    <property type="entry name" value="Glutaredoxin"/>
    <property type="match status" value="1"/>
</dbReference>
<dbReference type="EMBL" id="FOES01000009">
    <property type="protein sequence ID" value="SEQ22628.1"/>
    <property type="molecule type" value="Genomic_DNA"/>
</dbReference>
<proteinExistence type="predicted"/>
<dbReference type="SUPFAM" id="SSF52833">
    <property type="entry name" value="Thioredoxin-like"/>
    <property type="match status" value="1"/>
</dbReference>
<organism evidence="1 2">
    <name type="scientific">Piscibacillus halophilus</name>
    <dbReference type="NCBI Taxonomy" id="571933"/>
    <lineage>
        <taxon>Bacteria</taxon>
        <taxon>Bacillati</taxon>
        <taxon>Bacillota</taxon>
        <taxon>Bacilli</taxon>
        <taxon>Bacillales</taxon>
        <taxon>Bacillaceae</taxon>
        <taxon>Piscibacillus</taxon>
    </lineage>
</organism>
<reference evidence="1 2" key="1">
    <citation type="submission" date="2016-10" db="EMBL/GenBank/DDBJ databases">
        <authorList>
            <person name="de Groot N.N."/>
        </authorList>
    </citation>
    <scope>NUCLEOTIDE SEQUENCE [LARGE SCALE GENOMIC DNA]</scope>
    <source>
        <strain evidence="1 2">DSM 21633</strain>
    </source>
</reference>
<dbReference type="PANTHER" id="PTHR33558:SF1">
    <property type="entry name" value="GLUTAREDOXIN-LIKE PROTEIN C5ORF63 HOMOLOG"/>
    <property type="match status" value="1"/>
</dbReference>
<evidence type="ECO:0000313" key="1">
    <source>
        <dbReference type="EMBL" id="SEQ22628.1"/>
    </source>
</evidence>
<dbReference type="InterPro" id="IPR052565">
    <property type="entry name" value="Glutaredoxin-like_YDR286C"/>
</dbReference>
<gene>
    <name evidence="1" type="ORF">SAMN05216362_1098</name>
</gene>
<dbReference type="OrthoDB" id="32865at2"/>
<name>A0A1H9ECC9_9BACI</name>